<evidence type="ECO:0000256" key="6">
    <source>
        <dbReference type="ARBA" id="ARBA00022840"/>
    </source>
</evidence>
<keyword evidence="6 9" id="KW-0067">ATP-binding</keyword>
<dbReference type="CDD" id="cd03257">
    <property type="entry name" value="ABC_NikE_OppD_transporters"/>
    <property type="match status" value="1"/>
</dbReference>
<protein>
    <submittedName>
        <fullName evidence="9">ABC transporter ATP-binding protein</fullName>
    </submittedName>
</protein>
<evidence type="ECO:0000256" key="4">
    <source>
        <dbReference type="ARBA" id="ARBA00022475"/>
    </source>
</evidence>
<dbReference type="PANTHER" id="PTHR43297:SF2">
    <property type="entry name" value="DIPEPTIDE TRANSPORT ATP-BINDING PROTEIN DPPD"/>
    <property type="match status" value="1"/>
</dbReference>
<evidence type="ECO:0000256" key="7">
    <source>
        <dbReference type="ARBA" id="ARBA00023136"/>
    </source>
</evidence>
<keyword evidence="10" id="KW-1185">Reference proteome</keyword>
<comment type="similarity">
    <text evidence="2">Belongs to the ABC transporter superfamily.</text>
</comment>
<dbReference type="PROSITE" id="PS50893">
    <property type="entry name" value="ABC_TRANSPORTER_2"/>
    <property type="match status" value="1"/>
</dbReference>
<feature type="domain" description="ABC transporter" evidence="8">
    <location>
        <begin position="7"/>
        <end position="255"/>
    </location>
</feature>
<evidence type="ECO:0000259" key="8">
    <source>
        <dbReference type="PROSITE" id="PS50893"/>
    </source>
</evidence>
<keyword evidence="7" id="KW-0472">Membrane</keyword>
<dbReference type="PROSITE" id="PS00211">
    <property type="entry name" value="ABC_TRANSPORTER_1"/>
    <property type="match status" value="1"/>
</dbReference>
<dbReference type="InterPro" id="IPR017871">
    <property type="entry name" value="ABC_transporter-like_CS"/>
</dbReference>
<dbReference type="InterPro" id="IPR027417">
    <property type="entry name" value="P-loop_NTPase"/>
</dbReference>
<dbReference type="InterPro" id="IPR050388">
    <property type="entry name" value="ABC_Ni/Peptide_Import"/>
</dbReference>
<evidence type="ECO:0000256" key="1">
    <source>
        <dbReference type="ARBA" id="ARBA00004202"/>
    </source>
</evidence>
<proteinExistence type="inferred from homology"/>
<evidence type="ECO:0000256" key="5">
    <source>
        <dbReference type="ARBA" id="ARBA00022741"/>
    </source>
</evidence>
<dbReference type="PANTHER" id="PTHR43297">
    <property type="entry name" value="OLIGOPEPTIDE TRANSPORT ATP-BINDING PROTEIN APPD"/>
    <property type="match status" value="1"/>
</dbReference>
<name>A0A6M0R8B1_9CLOT</name>
<comment type="caution">
    <text evidence="9">The sequence shown here is derived from an EMBL/GenBank/DDBJ whole genome shotgun (WGS) entry which is preliminary data.</text>
</comment>
<keyword evidence="5" id="KW-0547">Nucleotide-binding</keyword>
<evidence type="ECO:0000313" key="10">
    <source>
        <dbReference type="Proteomes" id="UP000473885"/>
    </source>
</evidence>
<dbReference type="Proteomes" id="UP000473885">
    <property type="component" value="Unassembled WGS sequence"/>
</dbReference>
<organism evidence="9 10">
    <name type="scientific">Clostridium niameyense</name>
    <dbReference type="NCBI Taxonomy" id="1622073"/>
    <lineage>
        <taxon>Bacteria</taxon>
        <taxon>Bacillati</taxon>
        <taxon>Bacillota</taxon>
        <taxon>Clostridia</taxon>
        <taxon>Eubacteriales</taxon>
        <taxon>Clostridiaceae</taxon>
        <taxon>Clostridium</taxon>
    </lineage>
</organism>
<accession>A0A6M0R8B1</accession>
<dbReference type="InterPro" id="IPR003593">
    <property type="entry name" value="AAA+_ATPase"/>
</dbReference>
<dbReference type="EMBL" id="SXDP01000002">
    <property type="protein sequence ID" value="NEZ46456.1"/>
    <property type="molecule type" value="Genomic_DNA"/>
</dbReference>
<dbReference type="GO" id="GO:0005886">
    <property type="term" value="C:plasma membrane"/>
    <property type="evidence" value="ECO:0007669"/>
    <property type="project" value="UniProtKB-SubCell"/>
</dbReference>
<reference evidence="9 10" key="1">
    <citation type="submission" date="2019-04" db="EMBL/GenBank/DDBJ databases">
        <title>Genome sequencing of Clostridium botulinum Groups I-IV and Clostridium butyricum.</title>
        <authorList>
            <person name="Brunt J."/>
            <person name="Van Vliet A.H.M."/>
            <person name="Stringer S.C."/>
            <person name="Carter A.T."/>
            <person name="Peck M.W."/>
        </authorList>
    </citation>
    <scope>NUCLEOTIDE SEQUENCE [LARGE SCALE GENOMIC DNA]</scope>
    <source>
        <strain evidence="9 10">IFR 18/094</strain>
    </source>
</reference>
<dbReference type="Gene3D" id="3.40.50.300">
    <property type="entry name" value="P-loop containing nucleotide triphosphate hydrolases"/>
    <property type="match status" value="1"/>
</dbReference>
<evidence type="ECO:0000256" key="2">
    <source>
        <dbReference type="ARBA" id="ARBA00005417"/>
    </source>
</evidence>
<dbReference type="GO" id="GO:0005524">
    <property type="term" value="F:ATP binding"/>
    <property type="evidence" value="ECO:0007669"/>
    <property type="project" value="UniProtKB-KW"/>
</dbReference>
<evidence type="ECO:0000256" key="3">
    <source>
        <dbReference type="ARBA" id="ARBA00022448"/>
    </source>
</evidence>
<evidence type="ECO:0000313" key="9">
    <source>
        <dbReference type="EMBL" id="NEZ46456.1"/>
    </source>
</evidence>
<dbReference type="AlphaFoldDB" id="A0A6M0R8B1"/>
<dbReference type="SMART" id="SM00382">
    <property type="entry name" value="AAA"/>
    <property type="match status" value="1"/>
</dbReference>
<gene>
    <name evidence="9" type="ORF">FDF74_04405</name>
</gene>
<dbReference type="SUPFAM" id="SSF52540">
    <property type="entry name" value="P-loop containing nucleoside triphosphate hydrolases"/>
    <property type="match status" value="1"/>
</dbReference>
<keyword evidence="4" id="KW-1003">Cell membrane</keyword>
<comment type="subcellular location">
    <subcellularLocation>
        <location evidence="1">Cell membrane</location>
        <topology evidence="1">Peripheral membrane protein</topology>
    </subcellularLocation>
</comment>
<sequence length="267" mass="30461">MENILEIRNLKVVFKQDKKVKEILKKINLSIKSNKITCIVGQSGSGKSITVKSIIKMLPQNISIEEGSIVFQGRNLRTMNYNEINKVRGRKIFSIFQNPINCFNPSITMGKQIYDLMSSNIKMEKHKFKKDISIIMEKLNLDNPSIILEQYPFQLSGGMLQRMMIACAIFIKPDIIIADEPTTALDVTTQKEILKQFKIIQEEFGTTVLMITHDFGVVAEIADEVFVMQDGKVVESGDVFEIFENPKHEYTLSLIKATFDREVVEVC</sequence>
<dbReference type="Pfam" id="PF00005">
    <property type="entry name" value="ABC_tran"/>
    <property type="match status" value="1"/>
</dbReference>
<dbReference type="InterPro" id="IPR003439">
    <property type="entry name" value="ABC_transporter-like_ATP-bd"/>
</dbReference>
<keyword evidence="3" id="KW-0813">Transport</keyword>
<dbReference type="GO" id="GO:0016887">
    <property type="term" value="F:ATP hydrolysis activity"/>
    <property type="evidence" value="ECO:0007669"/>
    <property type="project" value="InterPro"/>
</dbReference>
<dbReference type="RefSeq" id="WP_163248662.1">
    <property type="nucleotide sequence ID" value="NZ_SXDP01000002.1"/>
</dbReference>